<protein>
    <submittedName>
        <fullName evidence="2">HB2L protein</fullName>
    </submittedName>
</protein>
<keyword evidence="3" id="KW-1185">Reference proteome</keyword>
<dbReference type="InterPro" id="IPR003597">
    <property type="entry name" value="Ig_C1-set"/>
</dbReference>
<feature type="non-terminal residue" evidence="2">
    <location>
        <position position="75"/>
    </location>
</feature>
<dbReference type="InterPro" id="IPR036179">
    <property type="entry name" value="Ig-like_dom_sf"/>
</dbReference>
<feature type="non-terminal residue" evidence="2">
    <location>
        <position position="1"/>
    </location>
</feature>
<dbReference type="SMART" id="SM00407">
    <property type="entry name" value="IGc1"/>
    <property type="match status" value="1"/>
</dbReference>
<dbReference type="Proteomes" id="UP000557230">
    <property type="component" value="Unassembled WGS sequence"/>
</dbReference>
<accession>A0A7L1GLR2</accession>
<reference evidence="2 3" key="1">
    <citation type="submission" date="2019-09" db="EMBL/GenBank/DDBJ databases">
        <title>Bird 10,000 Genomes (B10K) Project - Family phase.</title>
        <authorList>
            <person name="Zhang G."/>
        </authorList>
    </citation>
    <scope>NUCLEOTIDE SEQUENCE [LARGE SCALE GENOMIC DNA]</scope>
    <source>
        <strain evidence="2">B10K-DU-001-78</strain>
        <tissue evidence="2">Muscle</tissue>
    </source>
</reference>
<comment type="caution">
    <text evidence="2">The sequence shown here is derived from an EMBL/GenBank/DDBJ whole genome shotgun (WGS) entry which is preliminary data.</text>
</comment>
<name>A0A7L1GLR2_9PICI</name>
<dbReference type="SUPFAM" id="SSF48726">
    <property type="entry name" value="Immunoglobulin"/>
    <property type="match status" value="1"/>
</dbReference>
<dbReference type="Gene3D" id="2.60.40.10">
    <property type="entry name" value="Immunoglobulins"/>
    <property type="match status" value="1"/>
</dbReference>
<evidence type="ECO:0000313" key="3">
    <source>
        <dbReference type="Proteomes" id="UP000557230"/>
    </source>
</evidence>
<dbReference type="PANTHER" id="PTHR19944:SF99">
    <property type="entry name" value="HLA CLASS II HISTOCOMPATIBILITY ANTIGEN, DRB1 BETA CHAIN"/>
    <property type="match status" value="1"/>
</dbReference>
<dbReference type="EMBL" id="VXBD01009359">
    <property type="protein sequence ID" value="NXN14271.1"/>
    <property type="molecule type" value="Genomic_DNA"/>
</dbReference>
<evidence type="ECO:0000313" key="2">
    <source>
        <dbReference type="EMBL" id="NXN14271.1"/>
    </source>
</evidence>
<dbReference type="Pfam" id="PF07654">
    <property type="entry name" value="C1-set"/>
    <property type="match status" value="1"/>
</dbReference>
<feature type="domain" description="Ig-like" evidence="1">
    <location>
        <begin position="1"/>
        <end position="72"/>
    </location>
</feature>
<dbReference type="OrthoDB" id="9940220at2759"/>
<organism evidence="2 3">
    <name type="scientific">Indicator maculatus</name>
    <name type="common">spotted honeyguide</name>
    <dbReference type="NCBI Taxonomy" id="545262"/>
    <lineage>
        <taxon>Eukaryota</taxon>
        <taxon>Metazoa</taxon>
        <taxon>Chordata</taxon>
        <taxon>Craniata</taxon>
        <taxon>Vertebrata</taxon>
        <taxon>Euteleostomi</taxon>
        <taxon>Archelosauria</taxon>
        <taxon>Archosauria</taxon>
        <taxon>Dinosauria</taxon>
        <taxon>Saurischia</taxon>
        <taxon>Theropoda</taxon>
        <taxon>Coelurosauria</taxon>
        <taxon>Aves</taxon>
        <taxon>Neognathae</taxon>
        <taxon>Neoaves</taxon>
        <taxon>Telluraves</taxon>
        <taxon>Coraciimorphae</taxon>
        <taxon>Piciformes</taxon>
        <taxon>Indicatoridae</taxon>
        <taxon>Indicator</taxon>
    </lineage>
</organism>
<gene>
    <name evidence="2" type="primary">Hb2l_2</name>
    <name evidence="2" type="ORF">INDMAC_R11275</name>
</gene>
<dbReference type="InterPro" id="IPR013783">
    <property type="entry name" value="Ig-like_fold"/>
</dbReference>
<dbReference type="PROSITE" id="PS50835">
    <property type="entry name" value="IG_LIKE"/>
    <property type="match status" value="1"/>
</dbReference>
<dbReference type="PANTHER" id="PTHR19944">
    <property type="entry name" value="MHC CLASS II-RELATED"/>
    <property type="match status" value="1"/>
</dbReference>
<sequence>RLFCAVMDFYPTEVEVKWFRNRQEETESVVSMEVLQKGDWTCQELVLLESSPQHGDTYLCQVEHSSLQHPIRQHW</sequence>
<dbReference type="InterPro" id="IPR050160">
    <property type="entry name" value="MHC/Immunoglobulin"/>
</dbReference>
<evidence type="ECO:0000259" key="1">
    <source>
        <dbReference type="PROSITE" id="PS50835"/>
    </source>
</evidence>
<dbReference type="AlphaFoldDB" id="A0A7L1GLR2"/>
<dbReference type="InterPro" id="IPR007110">
    <property type="entry name" value="Ig-like_dom"/>
</dbReference>
<proteinExistence type="predicted"/>